<dbReference type="InterPro" id="IPR009086">
    <property type="entry name" value="Bacteriocin_AS48"/>
</dbReference>
<dbReference type="Pfam" id="PF09221">
    <property type="entry name" value="Bacteriocin_IId"/>
    <property type="match status" value="1"/>
</dbReference>
<dbReference type="EMBL" id="JAFBEI010000014">
    <property type="protein sequence ID" value="MBM7636039.1"/>
    <property type="molecule type" value="Genomic_DNA"/>
</dbReference>
<keyword evidence="8" id="KW-1185">Reference proteome</keyword>
<comment type="caution">
    <text evidence="7">The sequence shown here is derived from an EMBL/GenBank/DDBJ whole genome shotgun (WGS) entry which is preliminary data.</text>
</comment>
<evidence type="ECO:0000313" key="8">
    <source>
        <dbReference type="Proteomes" id="UP000809081"/>
    </source>
</evidence>
<keyword evidence="6" id="KW-0472">Membrane</keyword>
<feature type="transmembrane region" description="Helical" evidence="6">
    <location>
        <begin position="29"/>
        <end position="58"/>
    </location>
</feature>
<keyword evidence="6" id="KW-1133">Transmembrane helix</keyword>
<comment type="subcellular location">
    <subcellularLocation>
        <location evidence="1">Secreted</location>
    </subcellularLocation>
</comment>
<evidence type="ECO:0000313" key="7">
    <source>
        <dbReference type="EMBL" id="MBM7636039.1"/>
    </source>
</evidence>
<keyword evidence="2" id="KW-0964">Secreted</keyword>
<dbReference type="SUPFAM" id="SSF47869">
    <property type="entry name" value="Bacteriocin AS-48"/>
    <property type="match status" value="1"/>
</dbReference>
<proteinExistence type="predicted"/>
<dbReference type="RefSeq" id="WP_205016933.1">
    <property type="nucleotide sequence ID" value="NZ_JAFBEI010000014.1"/>
</dbReference>
<name>A0ABS2PKS2_9STRE</name>
<gene>
    <name evidence="7" type="ORF">JOC31_000858</name>
</gene>
<dbReference type="InterPro" id="IPR020038">
    <property type="entry name" value="Circ_bacteriocin"/>
</dbReference>
<evidence type="ECO:0000256" key="6">
    <source>
        <dbReference type="SAM" id="Phobius"/>
    </source>
</evidence>
<evidence type="ECO:0000256" key="3">
    <source>
        <dbReference type="ARBA" id="ARBA00022529"/>
    </source>
</evidence>
<dbReference type="NCBIfam" id="TIGR03651">
    <property type="entry name" value="circ_ocin_uber"/>
    <property type="match status" value="1"/>
</dbReference>
<keyword evidence="6" id="KW-0812">Transmembrane</keyword>
<evidence type="ECO:0000256" key="5">
    <source>
        <dbReference type="ARBA" id="ARBA00023048"/>
    </source>
</evidence>
<evidence type="ECO:0000256" key="2">
    <source>
        <dbReference type="ARBA" id="ARBA00022525"/>
    </source>
</evidence>
<reference evidence="7 8" key="1">
    <citation type="submission" date="2021-01" db="EMBL/GenBank/DDBJ databases">
        <title>Genomic Encyclopedia of Type Strains, Phase IV (KMG-IV): sequencing the most valuable type-strain genomes for metagenomic binning, comparative biology and taxonomic classification.</title>
        <authorList>
            <person name="Goeker M."/>
        </authorList>
    </citation>
    <scope>NUCLEOTIDE SEQUENCE [LARGE SCALE GENOMIC DNA]</scope>
    <source>
        <strain evidence="7 8">DSM 27513</strain>
    </source>
</reference>
<dbReference type="Proteomes" id="UP000809081">
    <property type="component" value="Unassembled WGS sequence"/>
</dbReference>
<organism evidence="7 8">
    <name type="scientific">Streptococcus saliviloxodontae</name>
    <dbReference type="NCBI Taxonomy" id="1349416"/>
    <lineage>
        <taxon>Bacteria</taxon>
        <taxon>Bacillati</taxon>
        <taxon>Bacillota</taxon>
        <taxon>Bacilli</taxon>
        <taxon>Lactobacillales</taxon>
        <taxon>Streptococcaceae</taxon>
        <taxon>Streptococcus</taxon>
    </lineage>
</organism>
<sequence>MLVILIQVAAALGIPTATATTVVNVILNAGTLITVLGIISSIASSGATTLLTAGWAGFKATVKSLAKKSMARAIAY</sequence>
<keyword evidence="3" id="KW-0929">Antimicrobial</keyword>
<accession>A0ABS2PKS2</accession>
<keyword evidence="4" id="KW-0044">Antibiotic</keyword>
<dbReference type="Gene3D" id="1.20.225.10">
    <property type="entry name" value="Bacteriocin AS-48"/>
    <property type="match status" value="1"/>
</dbReference>
<evidence type="ECO:0000256" key="4">
    <source>
        <dbReference type="ARBA" id="ARBA00023022"/>
    </source>
</evidence>
<keyword evidence="5" id="KW-0078">Bacteriocin</keyword>
<protein>
    <submittedName>
        <fullName evidence="7">Circularin A/uberolysin family circular bacteriocin</fullName>
    </submittedName>
</protein>
<evidence type="ECO:0000256" key="1">
    <source>
        <dbReference type="ARBA" id="ARBA00004613"/>
    </source>
</evidence>